<dbReference type="NCBIfam" id="NF000622">
    <property type="entry name" value="PRK00021.3-3"/>
    <property type="match status" value="1"/>
</dbReference>
<evidence type="ECO:0000256" key="2">
    <source>
        <dbReference type="ARBA" id="ARBA00022694"/>
    </source>
</evidence>
<evidence type="ECO:0000313" key="10">
    <source>
        <dbReference type="Proteomes" id="UP001596432"/>
    </source>
</evidence>
<accession>A0ABD5XYZ1</accession>
<organism evidence="9 10">
    <name type="scientific">Halosimplex aquaticum</name>
    <dbReference type="NCBI Taxonomy" id="3026162"/>
    <lineage>
        <taxon>Archaea</taxon>
        <taxon>Methanobacteriati</taxon>
        <taxon>Methanobacteriota</taxon>
        <taxon>Stenosarchaea group</taxon>
        <taxon>Halobacteria</taxon>
        <taxon>Halobacteriales</taxon>
        <taxon>Haloarculaceae</taxon>
        <taxon>Halosimplex</taxon>
    </lineage>
</organism>
<dbReference type="EMBL" id="JBHTAS010000001">
    <property type="protein sequence ID" value="MFC7140385.1"/>
    <property type="molecule type" value="Genomic_DNA"/>
</dbReference>
<dbReference type="SUPFAM" id="SSF55120">
    <property type="entry name" value="Pseudouridine synthase"/>
    <property type="match status" value="1"/>
</dbReference>
<dbReference type="InterPro" id="IPR020095">
    <property type="entry name" value="PsdUridine_synth_TruA_C"/>
</dbReference>
<evidence type="ECO:0000256" key="1">
    <source>
        <dbReference type="ARBA" id="ARBA00009375"/>
    </source>
</evidence>
<evidence type="ECO:0000256" key="3">
    <source>
        <dbReference type="ARBA" id="ARBA00023235"/>
    </source>
</evidence>
<dbReference type="PANTHER" id="PTHR11142">
    <property type="entry name" value="PSEUDOURIDYLATE SYNTHASE"/>
    <property type="match status" value="1"/>
</dbReference>
<comment type="caution">
    <text evidence="9">The sequence shown here is derived from an EMBL/GenBank/DDBJ whole genome shotgun (WGS) entry which is preliminary data.</text>
</comment>
<name>A0ABD5XYZ1_9EURY</name>
<evidence type="ECO:0000256" key="7">
    <source>
        <dbReference type="RuleBase" id="RU003792"/>
    </source>
</evidence>
<protein>
    <recommendedName>
        <fullName evidence="4">tRNA pseudouridine synthase A</fullName>
        <ecNumber evidence="4">5.4.99.12</ecNumber>
    </recommendedName>
    <alternativeName>
        <fullName evidence="4">tRNA pseudouridine(38-40) synthase</fullName>
    </alternativeName>
    <alternativeName>
        <fullName evidence="4">tRNA pseudouridylate synthase I</fullName>
    </alternativeName>
    <alternativeName>
        <fullName evidence="4">tRNA-uridine isomerase I</fullName>
    </alternativeName>
</protein>
<feature type="domain" description="Pseudouridine synthase I TruA alpha/beta" evidence="8">
    <location>
        <begin position="132"/>
        <end position="231"/>
    </location>
</feature>
<dbReference type="EC" id="5.4.99.12" evidence="4"/>
<evidence type="ECO:0000259" key="8">
    <source>
        <dbReference type="Pfam" id="PF01416"/>
    </source>
</evidence>
<dbReference type="InterPro" id="IPR001406">
    <property type="entry name" value="PsdUridine_synth_TruA"/>
</dbReference>
<comment type="catalytic activity">
    <reaction evidence="4 7">
        <text>uridine(38/39/40) in tRNA = pseudouridine(38/39/40) in tRNA</text>
        <dbReference type="Rhea" id="RHEA:22376"/>
        <dbReference type="Rhea" id="RHEA-COMP:10085"/>
        <dbReference type="Rhea" id="RHEA-COMP:10087"/>
        <dbReference type="ChEBI" id="CHEBI:65314"/>
        <dbReference type="ChEBI" id="CHEBI:65315"/>
        <dbReference type="EC" id="5.4.99.12"/>
    </reaction>
</comment>
<dbReference type="InterPro" id="IPR020097">
    <property type="entry name" value="PsdUridine_synth_TruA_a/b_dom"/>
</dbReference>
<dbReference type="AlphaFoldDB" id="A0ABD5XYZ1"/>
<dbReference type="Pfam" id="PF01416">
    <property type="entry name" value="PseudoU_synth_1"/>
    <property type="match status" value="1"/>
</dbReference>
<reference evidence="9 10" key="1">
    <citation type="journal article" date="2019" name="Int. J. Syst. Evol. Microbiol.">
        <title>The Global Catalogue of Microorganisms (GCM) 10K type strain sequencing project: providing services to taxonomists for standard genome sequencing and annotation.</title>
        <authorList>
            <consortium name="The Broad Institute Genomics Platform"/>
            <consortium name="The Broad Institute Genome Sequencing Center for Infectious Disease"/>
            <person name="Wu L."/>
            <person name="Ma J."/>
        </authorList>
    </citation>
    <scope>NUCLEOTIDE SEQUENCE [LARGE SCALE GENOMIC DNA]</scope>
    <source>
        <strain evidence="9 10">XZYJT29</strain>
    </source>
</reference>
<dbReference type="InterPro" id="IPR020103">
    <property type="entry name" value="PsdUridine_synth_cat_dom_sf"/>
</dbReference>
<keyword evidence="3 4" id="KW-0413">Isomerase</keyword>
<evidence type="ECO:0000256" key="6">
    <source>
        <dbReference type="PIRSR" id="PIRSR001430-2"/>
    </source>
</evidence>
<comment type="similarity">
    <text evidence="1 4 7">Belongs to the tRNA pseudouridine synthase TruA family.</text>
</comment>
<keyword evidence="2 4" id="KW-0819">tRNA processing</keyword>
<dbReference type="HAMAP" id="MF_00171">
    <property type="entry name" value="TruA"/>
    <property type="match status" value="1"/>
</dbReference>
<dbReference type="PANTHER" id="PTHR11142:SF0">
    <property type="entry name" value="TRNA PSEUDOURIDINE SYNTHASE-LIKE 1"/>
    <property type="match status" value="1"/>
</dbReference>
<proteinExistence type="inferred from homology"/>
<dbReference type="Proteomes" id="UP001596432">
    <property type="component" value="Unassembled WGS sequence"/>
</dbReference>
<dbReference type="Gene3D" id="3.30.70.580">
    <property type="entry name" value="Pseudouridine synthase I, catalytic domain, N-terminal subdomain"/>
    <property type="match status" value="1"/>
</dbReference>
<evidence type="ECO:0000256" key="5">
    <source>
        <dbReference type="PIRSR" id="PIRSR001430-1"/>
    </source>
</evidence>
<sequence>MRAYRVAYDGRPFHGFQRQPDVPTVEDALFDALRDLGAIDDGAEKPDGYAAAGRTDAGVSARAQTVAFEAPEWLSPRAFNSELPASVRAWASAEVGSSFHATHDASSREYVYHLYAPRGADAELDERGVTEALARLSGEHDFHNLTPDDEGTVRDLNASAERDGDFLVLRLEAGGFARQLVRRVVGLVVEIGRGESDLSKIDRVFGDEAVDGPDGVAPAAPYPLVLWDVQYGVEFAVDDDAVESARAVFGARHAEFRTVARVSGTIRDSLE</sequence>
<feature type="binding site" evidence="4 6">
    <location>
        <position position="110"/>
    </location>
    <ligand>
        <name>substrate</name>
    </ligand>
</feature>
<dbReference type="Gene3D" id="3.30.70.660">
    <property type="entry name" value="Pseudouridine synthase I, catalytic domain, C-terminal subdomain"/>
    <property type="match status" value="1"/>
</dbReference>
<feature type="active site" description="Nucleophile" evidence="4 5">
    <location>
        <position position="56"/>
    </location>
</feature>
<comment type="caution">
    <text evidence="4">Lacks conserved residue(s) required for the propagation of feature annotation.</text>
</comment>
<evidence type="ECO:0000313" key="9">
    <source>
        <dbReference type="EMBL" id="MFC7140385.1"/>
    </source>
</evidence>
<comment type="function">
    <text evidence="4">Formation of pseudouridine at positions 38, 39 and 40 in the anticodon stem and loop of transfer RNAs.</text>
</comment>
<dbReference type="RefSeq" id="WP_274325943.1">
    <property type="nucleotide sequence ID" value="NZ_CP118158.1"/>
</dbReference>
<evidence type="ECO:0000256" key="4">
    <source>
        <dbReference type="HAMAP-Rule" id="MF_00171"/>
    </source>
</evidence>
<dbReference type="PIRSF" id="PIRSF001430">
    <property type="entry name" value="tRNA_psdUrid_synth"/>
    <property type="match status" value="1"/>
</dbReference>
<keyword evidence="10" id="KW-1185">Reference proteome</keyword>
<dbReference type="GO" id="GO:0160147">
    <property type="term" value="F:tRNA pseudouridine(38-40) synthase activity"/>
    <property type="evidence" value="ECO:0007669"/>
    <property type="project" value="UniProtKB-EC"/>
</dbReference>
<dbReference type="GO" id="GO:0031119">
    <property type="term" value="P:tRNA pseudouridine synthesis"/>
    <property type="evidence" value="ECO:0007669"/>
    <property type="project" value="UniProtKB-UniRule"/>
</dbReference>
<dbReference type="InterPro" id="IPR020094">
    <property type="entry name" value="TruA/RsuA/RluB/E/F_N"/>
</dbReference>
<gene>
    <name evidence="4 9" type="primary">truA</name>
    <name evidence="9" type="ORF">ACFQMA_11165</name>
</gene>
<dbReference type="GeneID" id="78820673"/>